<dbReference type="AlphaFoldDB" id="A0A1X0P0Z7"/>
<feature type="transmembrane region" description="Helical" evidence="5">
    <location>
        <begin position="180"/>
        <end position="198"/>
    </location>
</feature>
<feature type="transmembrane region" description="Helical" evidence="5">
    <location>
        <begin position="118"/>
        <end position="134"/>
    </location>
</feature>
<dbReference type="GO" id="GO:0005794">
    <property type="term" value="C:Golgi apparatus"/>
    <property type="evidence" value="ECO:0007669"/>
    <property type="project" value="TreeGrafter"/>
</dbReference>
<dbReference type="Pfam" id="PF03208">
    <property type="entry name" value="PRA1"/>
    <property type="match status" value="1"/>
</dbReference>
<dbReference type="EMBL" id="NBCO01000008">
    <property type="protein sequence ID" value="ORC90616.1"/>
    <property type="molecule type" value="Genomic_DNA"/>
</dbReference>
<dbReference type="GO" id="GO:0016020">
    <property type="term" value="C:membrane"/>
    <property type="evidence" value="ECO:0007669"/>
    <property type="project" value="UniProtKB-SubCell"/>
</dbReference>
<accession>A0A1X0P0Z7</accession>
<evidence type="ECO:0000313" key="7">
    <source>
        <dbReference type="Proteomes" id="UP000192257"/>
    </source>
</evidence>
<feature type="transmembrane region" description="Helical" evidence="5">
    <location>
        <begin position="155"/>
        <end position="174"/>
    </location>
</feature>
<protein>
    <recommendedName>
        <fullName evidence="5">PRA1 family protein</fullName>
    </recommendedName>
</protein>
<evidence type="ECO:0000256" key="5">
    <source>
        <dbReference type="RuleBase" id="RU363107"/>
    </source>
</evidence>
<evidence type="ECO:0000313" key="6">
    <source>
        <dbReference type="EMBL" id="ORC90616.1"/>
    </source>
</evidence>
<evidence type="ECO:0000256" key="2">
    <source>
        <dbReference type="ARBA" id="ARBA00022692"/>
    </source>
</evidence>
<dbReference type="Proteomes" id="UP000192257">
    <property type="component" value="Unassembled WGS sequence"/>
</dbReference>
<reference evidence="6 7" key="1">
    <citation type="submission" date="2017-03" db="EMBL/GenBank/DDBJ databases">
        <title>An alternative strategy for trypanosome survival in the mammalian bloodstream revealed through genome and transcriptome analysis of the ubiquitous bovine parasite Trypanosoma (Megatrypanum) theileri.</title>
        <authorList>
            <person name="Kelly S."/>
            <person name="Ivens A."/>
            <person name="Mott A."/>
            <person name="O'Neill E."/>
            <person name="Emms D."/>
            <person name="Macleod O."/>
            <person name="Voorheis P."/>
            <person name="Matthews J."/>
            <person name="Matthews K."/>
            <person name="Carrington M."/>
        </authorList>
    </citation>
    <scope>NUCLEOTIDE SEQUENCE [LARGE SCALE GENOMIC DNA]</scope>
    <source>
        <strain evidence="6">Edinburgh</strain>
    </source>
</reference>
<proteinExistence type="inferred from homology"/>
<dbReference type="STRING" id="67003.A0A1X0P0Z7"/>
<name>A0A1X0P0Z7_9TRYP</name>
<dbReference type="OrthoDB" id="63113at2759"/>
<dbReference type="PANTHER" id="PTHR19317:SF47">
    <property type="entry name" value="PRA1 FAMILY PROTEIN"/>
    <property type="match status" value="1"/>
</dbReference>
<comment type="subcellular location">
    <subcellularLocation>
        <location evidence="1 5">Membrane</location>
        <topology evidence="1 5">Multi-pass membrane protein</topology>
    </subcellularLocation>
</comment>
<keyword evidence="4 5" id="KW-0472">Membrane</keyword>
<dbReference type="GeneID" id="39984059"/>
<evidence type="ECO:0000256" key="4">
    <source>
        <dbReference type="ARBA" id="ARBA00023136"/>
    </source>
</evidence>
<gene>
    <name evidence="6" type="ORF">TM35_000084140</name>
</gene>
<evidence type="ECO:0000256" key="1">
    <source>
        <dbReference type="ARBA" id="ARBA00004141"/>
    </source>
</evidence>
<comment type="similarity">
    <text evidence="5">Belongs to the PRA1 family.</text>
</comment>
<dbReference type="PANTHER" id="PTHR19317">
    <property type="entry name" value="PRENYLATED RAB ACCEPTOR 1-RELATED"/>
    <property type="match status" value="1"/>
</dbReference>
<comment type="caution">
    <text evidence="6">The sequence shown here is derived from an EMBL/GenBank/DDBJ whole genome shotgun (WGS) entry which is preliminary data.</text>
</comment>
<keyword evidence="2 5" id="KW-0812">Transmembrane</keyword>
<dbReference type="RefSeq" id="XP_028884682.1">
    <property type="nucleotide sequence ID" value="XM_029024279.1"/>
</dbReference>
<keyword evidence="7" id="KW-1185">Reference proteome</keyword>
<dbReference type="VEuPathDB" id="TriTrypDB:TM35_000084140"/>
<keyword evidence="3 5" id="KW-1133">Transmembrane helix</keyword>
<evidence type="ECO:0000256" key="3">
    <source>
        <dbReference type="ARBA" id="ARBA00022989"/>
    </source>
</evidence>
<dbReference type="InterPro" id="IPR004895">
    <property type="entry name" value="Prenylated_rab_accept_PRA1"/>
</dbReference>
<organism evidence="6 7">
    <name type="scientific">Trypanosoma theileri</name>
    <dbReference type="NCBI Taxonomy" id="67003"/>
    <lineage>
        <taxon>Eukaryota</taxon>
        <taxon>Discoba</taxon>
        <taxon>Euglenozoa</taxon>
        <taxon>Kinetoplastea</taxon>
        <taxon>Metakinetoplastina</taxon>
        <taxon>Trypanosomatida</taxon>
        <taxon>Trypanosomatidae</taxon>
        <taxon>Trypanosoma</taxon>
    </lineage>
</organism>
<sequence length="211" mass="23521">MQGGSPMKTEMAFVDGAEETSATTASLKGTEEPFSVAAAPSTFVGKVQYYYTSTVEGTRRQLALVRPWKEFFDRQAFASPAGLSDSLSRLNRNINYYYHNYIIMALVGSSYVLLLNPAFSLCLFMTLMMWWYVSTKRAEAAATNSNHFTLANREITFSQAYIFIILFGGVSFFLSNGSSVVFWLVLSSLGIVVAHAVLRKPTQEEQPFSFV</sequence>